<evidence type="ECO:0000313" key="5">
    <source>
        <dbReference type="EMBL" id="CAE2200896.1"/>
    </source>
</evidence>
<dbReference type="AlphaFoldDB" id="A0A7S4HJ89"/>
<accession>A0A7S4HJ89</accession>
<keyword evidence="1" id="KW-0677">Repeat</keyword>
<gene>
    <name evidence="5" type="ORF">VSP0166_LOCUS1135</name>
</gene>
<name>A0A7S4HJ89_9EUKA</name>
<keyword evidence="2 3" id="KW-0802">TPR repeat</keyword>
<dbReference type="Gene3D" id="1.25.40.10">
    <property type="entry name" value="Tetratricopeptide repeat domain"/>
    <property type="match status" value="2"/>
</dbReference>
<dbReference type="InterPro" id="IPR019734">
    <property type="entry name" value="TPR_rpt"/>
</dbReference>
<dbReference type="SUPFAM" id="SSF48452">
    <property type="entry name" value="TPR-like"/>
    <property type="match status" value="1"/>
</dbReference>
<proteinExistence type="predicted"/>
<dbReference type="PROSITE" id="PS50005">
    <property type="entry name" value="TPR"/>
    <property type="match status" value="1"/>
</dbReference>
<reference evidence="5" key="1">
    <citation type="submission" date="2021-01" db="EMBL/GenBank/DDBJ databases">
        <authorList>
            <person name="Corre E."/>
            <person name="Pelletier E."/>
            <person name="Niang G."/>
            <person name="Scheremetjew M."/>
            <person name="Finn R."/>
            <person name="Kale V."/>
            <person name="Holt S."/>
            <person name="Cochrane G."/>
            <person name="Meng A."/>
            <person name="Brown T."/>
            <person name="Cohen L."/>
        </authorList>
    </citation>
    <scope>NUCLEOTIDE SEQUENCE</scope>
    <source>
        <strain evidence="5">DIVA3 518/3/11/1/6</strain>
    </source>
</reference>
<feature type="compositionally biased region" description="Polar residues" evidence="4">
    <location>
        <begin position="461"/>
        <end position="477"/>
    </location>
</feature>
<dbReference type="PANTHER" id="PTHR45641:SF19">
    <property type="entry name" value="NEPHROCYSTIN-3"/>
    <property type="match status" value="1"/>
</dbReference>
<evidence type="ECO:0000256" key="2">
    <source>
        <dbReference type="ARBA" id="ARBA00022803"/>
    </source>
</evidence>
<dbReference type="SMART" id="SM00028">
    <property type="entry name" value="TPR"/>
    <property type="match status" value="2"/>
</dbReference>
<dbReference type="InterPro" id="IPR011990">
    <property type="entry name" value="TPR-like_helical_dom_sf"/>
</dbReference>
<feature type="region of interest" description="Disordered" evidence="4">
    <location>
        <begin position="454"/>
        <end position="477"/>
    </location>
</feature>
<evidence type="ECO:0000256" key="3">
    <source>
        <dbReference type="PROSITE-ProRule" id="PRU00339"/>
    </source>
</evidence>
<evidence type="ECO:0000256" key="1">
    <source>
        <dbReference type="ARBA" id="ARBA00022737"/>
    </source>
</evidence>
<feature type="region of interest" description="Disordered" evidence="4">
    <location>
        <begin position="145"/>
        <end position="167"/>
    </location>
</feature>
<evidence type="ECO:0000256" key="4">
    <source>
        <dbReference type="SAM" id="MobiDB-lite"/>
    </source>
</evidence>
<protein>
    <submittedName>
        <fullName evidence="5">Uncharacterized protein</fullName>
    </submittedName>
</protein>
<feature type="repeat" description="TPR" evidence="3">
    <location>
        <begin position="102"/>
        <end position="135"/>
    </location>
</feature>
<dbReference type="Pfam" id="PF13424">
    <property type="entry name" value="TPR_12"/>
    <property type="match status" value="2"/>
</dbReference>
<dbReference type="EMBL" id="HBKP01001604">
    <property type="protein sequence ID" value="CAE2200896.1"/>
    <property type="molecule type" value="Transcribed_RNA"/>
</dbReference>
<sequence length="477" mass="52796">MVRKSLYRFSLCVARVGLFSTEVQKEDQLEQDDPLAAAEERCAMLPELKKQFGEDSNEVLGTMGEASVLYQLCGQFDKALDLLEQQKEIFVAAAGPVQFGHSSILHDIGITYDSMGNYSKAAENLEKSYNIAVKSVERFNSQASEFNETPKDGDNNKNLVEVQPDEESRRNALLTGQLLVTKSAGSLARVVERMGDINKSLLLYSETAMNLPESDDAYSVQSGDHPHYCSLVNPQIAAYSSHYFSKNVHVKMKGDPSSTKPQFATEEISLITPEILASSKQDAEVALRSLSIQEKYIGKEHPALVSPIANTAWSFFKAGDLETTQDLWNRILAIERRTSGPYSPRAAGAISSLGIIKYFQKDLDEAERLINKAIRMKRKGYGVNKFLHIGLLKYDLGHVIMQRDPGEAMNLFVEASNIFKGALPNRGGGRRHAWYQVSLDSIAAVGYGESVPTPSVKDYSGDSNQANLYDNADTQLR</sequence>
<organism evidence="5">
    <name type="scientific">Vannella robusta</name>
    <dbReference type="NCBI Taxonomy" id="1487602"/>
    <lineage>
        <taxon>Eukaryota</taxon>
        <taxon>Amoebozoa</taxon>
        <taxon>Discosea</taxon>
        <taxon>Flabellinia</taxon>
        <taxon>Vannellidae</taxon>
        <taxon>Vannella</taxon>
    </lineage>
</organism>
<dbReference type="PANTHER" id="PTHR45641">
    <property type="entry name" value="TETRATRICOPEPTIDE REPEAT PROTEIN (AFU_ORTHOLOGUE AFUA_6G03870)"/>
    <property type="match status" value="1"/>
</dbReference>